<keyword evidence="1" id="KW-1133">Transmembrane helix</keyword>
<reference evidence="2" key="1">
    <citation type="submission" date="2021-03" db="UniProtKB">
        <authorList>
            <consortium name="EnsemblPlants"/>
        </authorList>
    </citation>
    <scope>IDENTIFICATION</scope>
</reference>
<accession>A0A803QR37</accession>
<evidence type="ECO:0000313" key="2">
    <source>
        <dbReference type="EnsemblPlants" id="cds.evm.model.10.95"/>
    </source>
</evidence>
<protein>
    <submittedName>
        <fullName evidence="2">Uncharacterized protein</fullName>
    </submittedName>
</protein>
<dbReference type="AlphaFoldDB" id="A0A803QR37"/>
<name>A0A803QR37_CANSA</name>
<dbReference type="EMBL" id="UZAU01000785">
    <property type="status" value="NOT_ANNOTATED_CDS"/>
    <property type="molecule type" value="Genomic_DNA"/>
</dbReference>
<feature type="transmembrane region" description="Helical" evidence="1">
    <location>
        <begin position="169"/>
        <end position="190"/>
    </location>
</feature>
<dbReference type="Gramene" id="evm.model.10.95">
    <property type="protein sequence ID" value="cds.evm.model.10.95"/>
    <property type="gene ID" value="evm.TU.10.95"/>
</dbReference>
<keyword evidence="1" id="KW-0472">Membrane</keyword>
<dbReference type="Proteomes" id="UP000596661">
    <property type="component" value="Unassembled WGS sequence"/>
</dbReference>
<evidence type="ECO:0000256" key="1">
    <source>
        <dbReference type="SAM" id="Phobius"/>
    </source>
</evidence>
<proteinExistence type="predicted"/>
<keyword evidence="3" id="KW-1185">Reference proteome</keyword>
<sequence length="219" mass="24568">MIKNLANGLRALGNQSSEEQLILYVLASLEIEYEVVVVNLTSRERLSLAEVQLMLQNHEICIEANQAQANIDLHGATANYTQFKKNQFGPPNPNGRGDPTLFDVVAGPPMVEDQTMVVAEATQITIDMCVNFLVALVTQFKSVTKDLLSLTMVLMRRMATQVRIHPKPLLLQVKLMMMMPGMFIVASLTMSPKTVPIFNNKTPKKVKKRLQWVMVLLFL</sequence>
<dbReference type="EnsemblPlants" id="evm.model.10.95">
    <property type="protein sequence ID" value="cds.evm.model.10.95"/>
    <property type="gene ID" value="evm.TU.10.95"/>
</dbReference>
<evidence type="ECO:0000313" key="3">
    <source>
        <dbReference type="Proteomes" id="UP000596661"/>
    </source>
</evidence>
<keyword evidence="1" id="KW-0812">Transmembrane</keyword>
<organism evidence="2 3">
    <name type="scientific">Cannabis sativa</name>
    <name type="common">Hemp</name>
    <name type="synonym">Marijuana</name>
    <dbReference type="NCBI Taxonomy" id="3483"/>
    <lineage>
        <taxon>Eukaryota</taxon>
        <taxon>Viridiplantae</taxon>
        <taxon>Streptophyta</taxon>
        <taxon>Embryophyta</taxon>
        <taxon>Tracheophyta</taxon>
        <taxon>Spermatophyta</taxon>
        <taxon>Magnoliopsida</taxon>
        <taxon>eudicotyledons</taxon>
        <taxon>Gunneridae</taxon>
        <taxon>Pentapetalae</taxon>
        <taxon>rosids</taxon>
        <taxon>fabids</taxon>
        <taxon>Rosales</taxon>
        <taxon>Cannabaceae</taxon>
        <taxon>Cannabis</taxon>
    </lineage>
</organism>